<protein>
    <submittedName>
        <fullName evidence="1">Uncharacterized protein</fullName>
    </submittedName>
</protein>
<gene>
    <name evidence="1" type="ORF">DPCES_3436</name>
</gene>
<dbReference type="AlphaFoldDB" id="A0A098B4N2"/>
<accession>A0A098B4N2</accession>
<dbReference type="RefSeq" id="WP_208925971.1">
    <property type="nucleotide sequence ID" value="NZ_LK996017.1"/>
</dbReference>
<sequence length="68" mass="8228">MAKIYKLPVRSKNQIELEIDSEIDYDKIFEEYYAEEEKFFLEHGYYEHNAPDEEIEVTGLKTHKMPNK</sequence>
<organism evidence="1">
    <name type="scientific">Desulfitobacterium hafniense</name>
    <name type="common">Desulfitobacterium frappieri</name>
    <dbReference type="NCBI Taxonomy" id="49338"/>
    <lineage>
        <taxon>Bacteria</taxon>
        <taxon>Bacillati</taxon>
        <taxon>Bacillota</taxon>
        <taxon>Clostridia</taxon>
        <taxon>Eubacteriales</taxon>
        <taxon>Desulfitobacteriaceae</taxon>
        <taxon>Desulfitobacterium</taxon>
    </lineage>
</organism>
<dbReference type="PATRIC" id="fig|49338.4.peg.3693"/>
<name>A0A098B4N2_DESHA</name>
<proteinExistence type="predicted"/>
<reference evidence="1" key="1">
    <citation type="submission" date="2014-07" db="EMBL/GenBank/DDBJ databases">
        <authorList>
            <person name="Hornung V.Bastian."/>
        </authorList>
    </citation>
    <scope>NUCLEOTIDE SEQUENCE</scope>
    <source>
        <strain evidence="1">PCE-S</strain>
    </source>
</reference>
<dbReference type="EMBL" id="LK996017">
    <property type="protein sequence ID" value="CDX03322.1"/>
    <property type="molecule type" value="Genomic_DNA"/>
</dbReference>
<evidence type="ECO:0000313" key="1">
    <source>
        <dbReference type="EMBL" id="CDX03322.1"/>
    </source>
</evidence>